<dbReference type="GO" id="GO:0000977">
    <property type="term" value="F:RNA polymerase II transcription regulatory region sequence-specific DNA binding"/>
    <property type="evidence" value="ECO:0007669"/>
    <property type="project" value="TreeGrafter"/>
</dbReference>
<dbReference type="PANTHER" id="PTHR24338">
    <property type="entry name" value="HOMEOBOX PROTEIN MSX"/>
    <property type="match status" value="1"/>
</dbReference>
<dbReference type="SUPFAM" id="SSF46689">
    <property type="entry name" value="Homeodomain-like"/>
    <property type="match status" value="1"/>
</dbReference>
<keyword evidence="4 7" id="KW-0371">Homeobox</keyword>
<keyword evidence="2" id="KW-0217">Developmental protein</keyword>
<protein>
    <recommendedName>
        <fullName evidence="9">Homeobox domain-containing protein</fullName>
    </recommendedName>
</protein>
<evidence type="ECO:0000256" key="2">
    <source>
        <dbReference type="ARBA" id="ARBA00022473"/>
    </source>
</evidence>
<evidence type="ECO:0000256" key="1">
    <source>
        <dbReference type="ARBA" id="ARBA00004123"/>
    </source>
</evidence>
<evidence type="ECO:0000313" key="10">
    <source>
        <dbReference type="EnsemblMetazoa" id="XP_019771230.1"/>
    </source>
</evidence>
<reference evidence="10" key="2">
    <citation type="submission" date="2024-08" db="UniProtKB">
        <authorList>
            <consortium name="EnsemblMetazoa"/>
        </authorList>
    </citation>
    <scope>IDENTIFICATION</scope>
</reference>
<evidence type="ECO:0000256" key="4">
    <source>
        <dbReference type="ARBA" id="ARBA00023155"/>
    </source>
</evidence>
<dbReference type="GO" id="GO:0048598">
    <property type="term" value="P:embryonic morphogenesis"/>
    <property type="evidence" value="ECO:0007669"/>
    <property type="project" value="TreeGrafter"/>
</dbReference>
<keyword evidence="5 7" id="KW-0539">Nucleus</keyword>
<dbReference type="SMART" id="SM00389">
    <property type="entry name" value="HOX"/>
    <property type="match status" value="1"/>
</dbReference>
<feature type="domain" description="Homeobox" evidence="9">
    <location>
        <begin position="79"/>
        <end position="139"/>
    </location>
</feature>
<dbReference type="EnsemblMetazoa" id="XM_019915671.1">
    <property type="protein sequence ID" value="XP_019771230.1"/>
    <property type="gene ID" value="LOC109545152"/>
</dbReference>
<evidence type="ECO:0000259" key="9">
    <source>
        <dbReference type="PROSITE" id="PS50071"/>
    </source>
</evidence>
<sequence>MIARSTDDQQKPKLLIGNQEQSAKMSDFSIDHILNRAGTSENSKTCDDTSGVKFRWLQCSRYCPPRVPRVQKNNVQKRQLGRHPRIPFTSYQLSLLEQKFNESPYLSSEEVIVMSKKLQLADIRVKIWFQNRRARERRERNGVIGDFKTKDEKNASLDGVSEEKLTRIHCGSNDSSESRPNQQALVTNIKSEFNSVPLDFSTNYVNPFPRNVTDIFQNNHISNQYFVTSGFSVFLPSVNSDTNKNDNS</sequence>
<evidence type="ECO:0000256" key="5">
    <source>
        <dbReference type="ARBA" id="ARBA00023242"/>
    </source>
</evidence>
<dbReference type="Pfam" id="PF00046">
    <property type="entry name" value="Homeodomain"/>
    <property type="match status" value="1"/>
</dbReference>
<comment type="subcellular location">
    <subcellularLocation>
        <location evidence="1 7 8">Nucleus</location>
    </subcellularLocation>
</comment>
<dbReference type="Gene3D" id="1.10.10.60">
    <property type="entry name" value="Homeodomain-like"/>
    <property type="match status" value="1"/>
</dbReference>
<dbReference type="AlphaFoldDB" id="A0AAR5QDD2"/>
<dbReference type="GO" id="GO:0005634">
    <property type="term" value="C:nucleus"/>
    <property type="evidence" value="ECO:0007669"/>
    <property type="project" value="UniProtKB-SubCell"/>
</dbReference>
<evidence type="ECO:0000256" key="6">
    <source>
        <dbReference type="ARBA" id="ARBA00038425"/>
    </source>
</evidence>
<name>A0AAR5QDD2_DENPD</name>
<comment type="similarity">
    <text evidence="6">Belongs to the Msh homeobox family.</text>
</comment>
<evidence type="ECO:0000313" key="11">
    <source>
        <dbReference type="Proteomes" id="UP000019118"/>
    </source>
</evidence>
<evidence type="ECO:0000256" key="8">
    <source>
        <dbReference type="RuleBase" id="RU000682"/>
    </source>
</evidence>
<proteinExistence type="inferred from homology"/>
<organism evidence="10 11">
    <name type="scientific">Dendroctonus ponderosae</name>
    <name type="common">Mountain pine beetle</name>
    <dbReference type="NCBI Taxonomy" id="77166"/>
    <lineage>
        <taxon>Eukaryota</taxon>
        <taxon>Metazoa</taxon>
        <taxon>Ecdysozoa</taxon>
        <taxon>Arthropoda</taxon>
        <taxon>Hexapoda</taxon>
        <taxon>Insecta</taxon>
        <taxon>Pterygota</taxon>
        <taxon>Neoptera</taxon>
        <taxon>Endopterygota</taxon>
        <taxon>Coleoptera</taxon>
        <taxon>Polyphaga</taxon>
        <taxon>Cucujiformia</taxon>
        <taxon>Curculionidae</taxon>
        <taxon>Scolytinae</taxon>
        <taxon>Dendroctonus</taxon>
    </lineage>
</organism>
<dbReference type="Proteomes" id="UP000019118">
    <property type="component" value="Unassembled WGS sequence"/>
</dbReference>
<dbReference type="GO" id="GO:0000981">
    <property type="term" value="F:DNA-binding transcription factor activity, RNA polymerase II-specific"/>
    <property type="evidence" value="ECO:0007669"/>
    <property type="project" value="InterPro"/>
</dbReference>
<keyword evidence="3 7" id="KW-0238">DNA-binding</keyword>
<dbReference type="InterPro" id="IPR050674">
    <property type="entry name" value="Msh_Homeobox_Regulators"/>
</dbReference>
<evidence type="ECO:0000256" key="3">
    <source>
        <dbReference type="ARBA" id="ARBA00023125"/>
    </source>
</evidence>
<dbReference type="InterPro" id="IPR017970">
    <property type="entry name" value="Homeobox_CS"/>
</dbReference>
<dbReference type="CDD" id="cd00086">
    <property type="entry name" value="homeodomain"/>
    <property type="match status" value="1"/>
</dbReference>
<dbReference type="PANTHER" id="PTHR24338:SF0">
    <property type="entry name" value="MUSCLE SEGMENTATION HOMEOBOX"/>
    <property type="match status" value="1"/>
</dbReference>
<reference evidence="11" key="1">
    <citation type="journal article" date="2013" name="Genome Biol.">
        <title>Draft genome of the mountain pine beetle, Dendroctonus ponderosae Hopkins, a major forest pest.</title>
        <authorList>
            <person name="Keeling C.I."/>
            <person name="Yuen M.M."/>
            <person name="Liao N.Y."/>
            <person name="Docking T.R."/>
            <person name="Chan S.K."/>
            <person name="Taylor G.A."/>
            <person name="Palmquist D.L."/>
            <person name="Jackman S.D."/>
            <person name="Nguyen A."/>
            <person name="Li M."/>
            <person name="Henderson H."/>
            <person name="Janes J.K."/>
            <person name="Zhao Y."/>
            <person name="Pandoh P."/>
            <person name="Moore R."/>
            <person name="Sperling F.A."/>
            <person name="Huber D.P."/>
            <person name="Birol I."/>
            <person name="Jones S.J."/>
            <person name="Bohlmann J."/>
        </authorList>
    </citation>
    <scope>NUCLEOTIDE SEQUENCE</scope>
</reference>
<accession>A0AAR5QDD2</accession>
<dbReference type="PROSITE" id="PS50071">
    <property type="entry name" value="HOMEOBOX_2"/>
    <property type="match status" value="1"/>
</dbReference>
<dbReference type="InterPro" id="IPR009057">
    <property type="entry name" value="Homeodomain-like_sf"/>
</dbReference>
<dbReference type="PROSITE" id="PS00027">
    <property type="entry name" value="HOMEOBOX_1"/>
    <property type="match status" value="1"/>
</dbReference>
<keyword evidence="11" id="KW-1185">Reference proteome</keyword>
<evidence type="ECO:0000256" key="7">
    <source>
        <dbReference type="PROSITE-ProRule" id="PRU00108"/>
    </source>
</evidence>
<feature type="DNA-binding region" description="Homeobox" evidence="7">
    <location>
        <begin position="81"/>
        <end position="140"/>
    </location>
</feature>
<dbReference type="InterPro" id="IPR001356">
    <property type="entry name" value="HD"/>
</dbReference>